<keyword evidence="4" id="KW-1185">Reference proteome</keyword>
<organism evidence="3 4">
    <name type="scientific">Maudiozyma exigua</name>
    <name type="common">Yeast</name>
    <name type="synonym">Kazachstania exigua</name>
    <dbReference type="NCBI Taxonomy" id="34358"/>
    <lineage>
        <taxon>Eukaryota</taxon>
        <taxon>Fungi</taxon>
        <taxon>Dikarya</taxon>
        <taxon>Ascomycota</taxon>
        <taxon>Saccharomycotina</taxon>
        <taxon>Saccharomycetes</taxon>
        <taxon>Saccharomycetales</taxon>
        <taxon>Saccharomycetaceae</taxon>
        <taxon>Maudiozyma</taxon>
    </lineage>
</organism>
<keyword evidence="1" id="KW-0175">Coiled coil</keyword>
<reference evidence="3 4" key="1">
    <citation type="submission" date="2020-11" db="EMBL/GenBank/DDBJ databases">
        <title>Kefir isolates.</title>
        <authorList>
            <person name="Marcisauskas S."/>
            <person name="Kim Y."/>
            <person name="Blasche S."/>
        </authorList>
    </citation>
    <scope>NUCLEOTIDE SEQUENCE [LARGE SCALE GENOMIC DNA]</scope>
    <source>
        <strain evidence="3 4">OG2</strain>
    </source>
</reference>
<protein>
    <submittedName>
        <fullName evidence="3">Uncharacterized protein</fullName>
    </submittedName>
</protein>
<sequence>MEHVMFKRHTNQTPLHSIRLIVIRFYTTNRSSYFKLLRNKFRDTESNYIKSLKRNTTSMVSVIRNGNHLLNSSMNKKLGNTLWRYFNSPFNVVFMTTNIFAFTGIVAFSTLIDVRHLHNSNKIEHAQHREMVSQDKYPMVSTGVIRRHLYPMVSTVSGHHIDVPELPVPLDYEAKIRNQNETLEMLQEKITQRTQELEKIKTEKKEAEVVDTSSPLSTYTLANFDIDNKKTRIVDFNSSKMKASLFNMLYSFKIYEDMVKDDELQQKYSKSWYDELNYFKSKQIKTNIKEDEKYKFKPTVTNFYDSWRSSYQSEIQNDNSQNIENFTLPNWSQFPGALKESCNVLYENKMNNLDDFQQFYESIKSNKFKKLARMWYYDNYQNLKTSHNAGPNVPCKSEIFYNELLMDSVYDPPTFIKYAAVVLNPTNSRSKAIFNSIKVETEKDYTIDIPIVQMDTMLNILEGFLFLQNEKKQKGRILNYNDTYLRIIHMIKENGYLTTKGDISVQLCPDNQVVYKNRKWFSKDRQDPKLYDELGKDPRVLQLLSQISTTEK</sequence>
<evidence type="ECO:0000256" key="2">
    <source>
        <dbReference type="SAM" id="Phobius"/>
    </source>
</evidence>
<feature type="coiled-coil region" evidence="1">
    <location>
        <begin position="176"/>
        <end position="203"/>
    </location>
</feature>
<evidence type="ECO:0000313" key="4">
    <source>
        <dbReference type="Proteomes" id="UP000750334"/>
    </source>
</evidence>
<dbReference type="EMBL" id="PUHR01000008">
    <property type="protein sequence ID" value="KAG0671781.1"/>
    <property type="molecule type" value="Genomic_DNA"/>
</dbReference>
<keyword evidence="2" id="KW-1133">Transmembrane helix</keyword>
<feature type="transmembrane region" description="Helical" evidence="2">
    <location>
        <begin position="92"/>
        <end position="112"/>
    </location>
</feature>
<proteinExistence type="predicted"/>
<dbReference type="OrthoDB" id="4057244at2759"/>
<gene>
    <name evidence="3" type="ORF">C6P45_005046</name>
</gene>
<comment type="caution">
    <text evidence="3">The sequence shown here is derived from an EMBL/GenBank/DDBJ whole genome shotgun (WGS) entry which is preliminary data.</text>
</comment>
<evidence type="ECO:0000313" key="3">
    <source>
        <dbReference type="EMBL" id="KAG0671781.1"/>
    </source>
</evidence>
<name>A0A9P6WGT4_MAUEX</name>
<dbReference type="AlphaFoldDB" id="A0A9P6WGT4"/>
<dbReference type="Proteomes" id="UP000750334">
    <property type="component" value="Unassembled WGS sequence"/>
</dbReference>
<accession>A0A9P6WGT4</accession>
<keyword evidence="2" id="KW-0812">Transmembrane</keyword>
<keyword evidence="2" id="KW-0472">Membrane</keyword>
<evidence type="ECO:0000256" key="1">
    <source>
        <dbReference type="SAM" id="Coils"/>
    </source>
</evidence>